<proteinExistence type="predicted"/>
<gene>
    <name evidence="1" type="ORF">FVE85_1832</name>
</gene>
<evidence type="ECO:0000313" key="1">
    <source>
        <dbReference type="EMBL" id="KAA8495677.1"/>
    </source>
</evidence>
<dbReference type="AlphaFoldDB" id="A0A5J4YYY6"/>
<comment type="caution">
    <text evidence="1">The sequence shown here is derived from an EMBL/GenBank/DDBJ whole genome shotgun (WGS) entry which is preliminary data.</text>
</comment>
<dbReference type="EMBL" id="VRMN01000003">
    <property type="protein sequence ID" value="KAA8495677.1"/>
    <property type="molecule type" value="Genomic_DNA"/>
</dbReference>
<accession>A0A5J4YYY6</accession>
<dbReference type="Proteomes" id="UP000324585">
    <property type="component" value="Unassembled WGS sequence"/>
</dbReference>
<name>A0A5J4YYY6_PORPP</name>
<evidence type="ECO:0000313" key="2">
    <source>
        <dbReference type="Proteomes" id="UP000324585"/>
    </source>
</evidence>
<organism evidence="1 2">
    <name type="scientific">Porphyridium purpureum</name>
    <name type="common">Red alga</name>
    <name type="synonym">Porphyridium cruentum</name>
    <dbReference type="NCBI Taxonomy" id="35688"/>
    <lineage>
        <taxon>Eukaryota</taxon>
        <taxon>Rhodophyta</taxon>
        <taxon>Bangiophyceae</taxon>
        <taxon>Porphyridiales</taxon>
        <taxon>Porphyridiaceae</taxon>
        <taxon>Porphyridium</taxon>
    </lineage>
</organism>
<keyword evidence="2" id="KW-1185">Reference proteome</keyword>
<protein>
    <submittedName>
        <fullName evidence="1">Uncharacterized protein</fullName>
    </submittedName>
</protein>
<sequence length="410" mass="46853">MPEDRSCIIGRIITETACKSGTVFFIFFQIHHSNSGQGPVHEPRCRWLHVSSKGHSAVALEMNAQEYKVANKTKVQKQVSKTGPTLPTSSVYTHVPNSSTRDAGYLFNEYQLVDLPATRIVLMIIALASDFVEDHSCPRIGQRDLHSVNGIKLRTSSRYILRPSVDVCKRCPDDVRYESERRAPQRTKWYCMASRSVHDVVHRGTRTPANCSTRKVDFMLYALLQAYPRAIPYRRMMRALVDAGCMHHHRDARSFIWYSCKRYRAISIQNTKSMVFERFKRLTKGQCKALTIFPIEMNDVGYMKYLERTRHIAVPDLARREVEKILQVPNLPPANIILPPVREAIGEELFAAKYKYVSPQQVPEKFLAAMKFKHLTSNDQGLQDGPAQHQAEAQDNIHLTAQTTASEHVQ</sequence>
<reference evidence="2" key="1">
    <citation type="journal article" date="2019" name="Nat. Commun.">
        <title>Expansion of phycobilisome linker gene families in mesophilic red algae.</title>
        <authorList>
            <person name="Lee J."/>
            <person name="Kim D."/>
            <person name="Bhattacharya D."/>
            <person name="Yoon H.S."/>
        </authorList>
    </citation>
    <scope>NUCLEOTIDE SEQUENCE [LARGE SCALE GENOMIC DNA]</scope>
    <source>
        <strain evidence="2">CCMP 1328</strain>
    </source>
</reference>